<proteinExistence type="predicted"/>
<gene>
    <name evidence="3" type="ORF">SAMN04487943_1093</name>
</gene>
<evidence type="ECO:0000256" key="2">
    <source>
        <dbReference type="SAM" id="Phobius"/>
    </source>
</evidence>
<dbReference type="Pfam" id="PF11772">
    <property type="entry name" value="EpuA"/>
    <property type="match status" value="1"/>
</dbReference>
<keyword evidence="2" id="KW-0812">Transmembrane</keyword>
<protein>
    <submittedName>
        <fullName evidence="3">DNA-directed RNA polymerase subunit beta</fullName>
    </submittedName>
</protein>
<keyword evidence="2" id="KW-0472">Membrane</keyword>
<dbReference type="RefSeq" id="WP_091484540.1">
    <property type="nucleotide sequence ID" value="NZ_FOTR01000009.1"/>
</dbReference>
<name>A0A1I4NLT6_9BACI</name>
<evidence type="ECO:0000256" key="1">
    <source>
        <dbReference type="SAM" id="MobiDB-lite"/>
    </source>
</evidence>
<accession>A0A1I4NLT6</accession>
<dbReference type="EMBL" id="FOTR01000009">
    <property type="protein sequence ID" value="SFM16123.1"/>
    <property type="molecule type" value="Genomic_DNA"/>
</dbReference>
<keyword evidence="2" id="KW-1133">Transmembrane helix</keyword>
<evidence type="ECO:0000313" key="4">
    <source>
        <dbReference type="Proteomes" id="UP000198565"/>
    </source>
</evidence>
<feature type="transmembrane region" description="Helical" evidence="2">
    <location>
        <begin position="47"/>
        <end position="73"/>
    </location>
</feature>
<evidence type="ECO:0000313" key="3">
    <source>
        <dbReference type="EMBL" id="SFM16123.1"/>
    </source>
</evidence>
<dbReference type="OrthoDB" id="2300232at2"/>
<keyword evidence="3" id="KW-0804">Transcription</keyword>
<feature type="region of interest" description="Disordered" evidence="1">
    <location>
        <begin position="1"/>
        <end position="36"/>
    </location>
</feature>
<organism evidence="3 4">
    <name type="scientific">Gracilibacillus orientalis</name>
    <dbReference type="NCBI Taxonomy" id="334253"/>
    <lineage>
        <taxon>Bacteria</taxon>
        <taxon>Bacillati</taxon>
        <taxon>Bacillota</taxon>
        <taxon>Bacilli</taxon>
        <taxon>Bacillales</taxon>
        <taxon>Bacillaceae</taxon>
        <taxon>Gracilibacillus</taxon>
    </lineage>
</organism>
<feature type="compositionally biased region" description="Basic and acidic residues" evidence="1">
    <location>
        <begin position="14"/>
        <end position="36"/>
    </location>
</feature>
<dbReference type="InterPro" id="IPR024596">
    <property type="entry name" value="RNApol_su_b/EpuA"/>
</dbReference>
<keyword evidence="4" id="KW-1185">Reference proteome</keyword>
<dbReference type="STRING" id="334253.SAMN04487943_1093"/>
<dbReference type="AlphaFoldDB" id="A0A1I4NLT6"/>
<dbReference type="Proteomes" id="UP000198565">
    <property type="component" value="Unassembled WGS sequence"/>
</dbReference>
<dbReference type="GO" id="GO:0000428">
    <property type="term" value="C:DNA-directed RNA polymerase complex"/>
    <property type="evidence" value="ECO:0007669"/>
    <property type="project" value="UniProtKB-KW"/>
</dbReference>
<reference evidence="4" key="1">
    <citation type="submission" date="2016-10" db="EMBL/GenBank/DDBJ databases">
        <authorList>
            <person name="Varghese N."/>
            <person name="Submissions S."/>
        </authorList>
    </citation>
    <scope>NUCLEOTIDE SEQUENCE [LARGE SCALE GENOMIC DNA]</scope>
    <source>
        <strain evidence="4">CGMCC 1.4250</strain>
    </source>
</reference>
<keyword evidence="3" id="KW-0240">DNA-directed RNA polymerase</keyword>
<sequence length="97" mass="11140">MSEDTKSTNKNTKKVNEQKNAETKTKKAKRANEKQKEKKYVRRLIPIWAKVLIIVLLSLFALMVGLIIGFSILGDGSPLDVLKWGTWQHIIDFVKEE</sequence>